<dbReference type="Gene3D" id="3.40.50.150">
    <property type="entry name" value="Vaccinia Virus protein VP39"/>
    <property type="match status" value="1"/>
</dbReference>
<keyword evidence="3" id="KW-0808">Transferase</keyword>
<reference evidence="3 4" key="1">
    <citation type="submission" date="2020-07" db="EMBL/GenBank/DDBJ databases">
        <title>Bacterium isolated from marine sediment.</title>
        <authorList>
            <person name="Shang D."/>
        </authorList>
    </citation>
    <scope>NUCLEOTIDE SEQUENCE [LARGE SCALE GENOMIC DNA]</scope>
    <source>
        <strain evidence="3 4">F6074</strain>
    </source>
</reference>
<gene>
    <name evidence="3" type="ORF">H3Z82_17690</name>
</gene>
<feature type="domain" description="Methyltransferase" evidence="2">
    <location>
        <begin position="76"/>
        <end position="159"/>
    </location>
</feature>
<dbReference type="GO" id="GO:0032259">
    <property type="term" value="P:methylation"/>
    <property type="evidence" value="ECO:0007669"/>
    <property type="project" value="UniProtKB-KW"/>
</dbReference>
<dbReference type="SUPFAM" id="SSF53335">
    <property type="entry name" value="S-adenosyl-L-methionine-dependent methyltransferases"/>
    <property type="match status" value="1"/>
</dbReference>
<dbReference type="Proteomes" id="UP000541857">
    <property type="component" value="Unassembled WGS sequence"/>
</dbReference>
<evidence type="ECO:0000313" key="3">
    <source>
        <dbReference type="EMBL" id="MBA6154560.1"/>
    </source>
</evidence>
<organism evidence="3 4">
    <name type="scientific">Gelidibacter maritimus</name>
    <dbReference type="NCBI Taxonomy" id="2761487"/>
    <lineage>
        <taxon>Bacteria</taxon>
        <taxon>Pseudomonadati</taxon>
        <taxon>Bacteroidota</taxon>
        <taxon>Flavobacteriia</taxon>
        <taxon>Flavobacteriales</taxon>
        <taxon>Flavobacteriaceae</taxon>
        <taxon>Gelidibacter</taxon>
    </lineage>
</organism>
<keyword evidence="3" id="KW-0489">Methyltransferase</keyword>
<evidence type="ECO:0000256" key="1">
    <source>
        <dbReference type="SAM" id="MobiDB-lite"/>
    </source>
</evidence>
<dbReference type="RefSeq" id="WP_182206833.1">
    <property type="nucleotide sequence ID" value="NZ_JACGLT010000020.1"/>
</dbReference>
<comment type="caution">
    <text evidence="3">The sequence shown here is derived from an EMBL/GenBank/DDBJ whole genome shotgun (WGS) entry which is preliminary data.</text>
</comment>
<feature type="region of interest" description="Disordered" evidence="1">
    <location>
        <begin position="1"/>
        <end position="20"/>
    </location>
</feature>
<accession>A0A7W2M8C4</accession>
<dbReference type="InterPro" id="IPR041698">
    <property type="entry name" value="Methyltransf_25"/>
</dbReference>
<dbReference type="AlphaFoldDB" id="A0A7W2M8C4"/>
<dbReference type="Pfam" id="PF13649">
    <property type="entry name" value="Methyltransf_25"/>
    <property type="match status" value="1"/>
</dbReference>
<dbReference type="InterPro" id="IPR029063">
    <property type="entry name" value="SAM-dependent_MTases_sf"/>
</dbReference>
<name>A0A7W2M8C4_9FLAO</name>
<dbReference type="EMBL" id="JACGLT010000020">
    <property type="protein sequence ID" value="MBA6154560.1"/>
    <property type="molecule type" value="Genomic_DNA"/>
</dbReference>
<evidence type="ECO:0000313" key="4">
    <source>
        <dbReference type="Proteomes" id="UP000541857"/>
    </source>
</evidence>
<keyword evidence="4" id="KW-1185">Reference proteome</keyword>
<sequence length="232" mass="26256">MVRKDKEASIKKKKSKIKKKPWPTKAAMEQVYAMKLWGSGNSDFYSGIGSHHPKLVEPYLKVLKAFLTSFTKPLVVCDLGCGDFNVGKELVKYSEKYIAVDIVADLIAHNREKFKDENLEFRCLDIAVDDLPSGDCAILRQVLQHLSNAEIQKIVEKLAEFKYVILTEHLPDVDFIPNKDIISGQGIRLKKKSGLDVLAPPFNFKVKDRKQLLYVVLNEGKGAIVTTLYKVF</sequence>
<dbReference type="GO" id="GO:0008168">
    <property type="term" value="F:methyltransferase activity"/>
    <property type="evidence" value="ECO:0007669"/>
    <property type="project" value="UniProtKB-KW"/>
</dbReference>
<feature type="compositionally biased region" description="Basic residues" evidence="1">
    <location>
        <begin position="11"/>
        <end position="20"/>
    </location>
</feature>
<proteinExistence type="predicted"/>
<feature type="compositionally biased region" description="Basic and acidic residues" evidence="1">
    <location>
        <begin position="1"/>
        <end position="10"/>
    </location>
</feature>
<evidence type="ECO:0000259" key="2">
    <source>
        <dbReference type="Pfam" id="PF13649"/>
    </source>
</evidence>
<protein>
    <submittedName>
        <fullName evidence="3">Class I SAM-dependent methyltransferase</fullName>
    </submittedName>
</protein>